<dbReference type="OrthoDB" id="3790554at2"/>
<evidence type="ECO:0000313" key="2">
    <source>
        <dbReference type="EMBL" id="ACZ31088.1"/>
    </source>
</evidence>
<proteinExistence type="predicted"/>
<sequence>MTWTRLPDDFNDRPTMLTVSRSARLLHVEALTYCNRLLTDGLLPRAMLVRITDSPDPAADAAELVAAGLWSQVATGWLLDWADQESAERVRERLAFNAARQQRYRERGERHARGDHSICTDRCPARAGNASRNGVRDGSVTASVTATRSVPFRPLGRNGEGTGAGAPSAGAPGAPRQEKKKPAGLLHEEHRPDGSIFIPLSGWREG</sequence>
<gene>
    <name evidence="2" type="ordered locus">Xcel_2070</name>
</gene>
<dbReference type="RefSeq" id="WP_012878830.1">
    <property type="nucleotide sequence ID" value="NC_013530.1"/>
</dbReference>
<dbReference type="eggNOG" id="ENOG502ZKD4">
    <property type="taxonomic scope" value="Bacteria"/>
</dbReference>
<keyword evidence="3" id="KW-1185">Reference proteome</keyword>
<dbReference type="HOGENOM" id="CLU_1331513_0_0_11"/>
<feature type="compositionally biased region" description="Basic and acidic residues" evidence="1">
    <location>
        <begin position="176"/>
        <end position="193"/>
    </location>
</feature>
<dbReference type="Proteomes" id="UP000002255">
    <property type="component" value="Chromosome"/>
</dbReference>
<organism evidence="2 3">
    <name type="scientific">Xylanimonas cellulosilytica (strain DSM 15894 / JCM 12276 / CECT 5975 / KCTC 9989 / LMG 20990 / NBRC 107835 / XIL07)</name>
    <dbReference type="NCBI Taxonomy" id="446471"/>
    <lineage>
        <taxon>Bacteria</taxon>
        <taxon>Bacillati</taxon>
        <taxon>Actinomycetota</taxon>
        <taxon>Actinomycetes</taxon>
        <taxon>Micrococcales</taxon>
        <taxon>Promicromonosporaceae</taxon>
        <taxon>Xylanimonas</taxon>
    </lineage>
</organism>
<dbReference type="AlphaFoldDB" id="D1BU75"/>
<dbReference type="KEGG" id="xce:Xcel_2070"/>
<evidence type="ECO:0000313" key="3">
    <source>
        <dbReference type="Proteomes" id="UP000002255"/>
    </source>
</evidence>
<accession>D1BU75</accession>
<feature type="compositionally biased region" description="Low complexity" evidence="1">
    <location>
        <begin position="165"/>
        <end position="175"/>
    </location>
</feature>
<dbReference type="STRING" id="446471.Xcel_2070"/>
<dbReference type="EMBL" id="CP001821">
    <property type="protein sequence ID" value="ACZ31088.1"/>
    <property type="molecule type" value="Genomic_DNA"/>
</dbReference>
<protein>
    <submittedName>
        <fullName evidence="2">Uncharacterized protein</fullName>
    </submittedName>
</protein>
<evidence type="ECO:0000256" key="1">
    <source>
        <dbReference type="SAM" id="MobiDB-lite"/>
    </source>
</evidence>
<feature type="compositionally biased region" description="Basic and acidic residues" evidence="1">
    <location>
        <begin position="105"/>
        <end position="119"/>
    </location>
</feature>
<feature type="region of interest" description="Disordered" evidence="1">
    <location>
        <begin position="105"/>
        <end position="206"/>
    </location>
</feature>
<name>D1BU75_XYLCX</name>
<reference evidence="2 3" key="2">
    <citation type="journal article" date="2010" name="Stand. Genomic Sci.">
        <title>Complete genome sequence of Xylanimonas cellulosilytica type strain (XIL07).</title>
        <authorList>
            <person name="Foster B."/>
            <person name="Pukall R."/>
            <person name="Abt B."/>
            <person name="Nolan M."/>
            <person name="Glavina Del Rio T."/>
            <person name="Chen F."/>
            <person name="Lucas S."/>
            <person name="Tice H."/>
            <person name="Pitluck S."/>
            <person name="Cheng J.-F."/>
            <person name="Chertkov O."/>
            <person name="Brettin T."/>
            <person name="Han C."/>
            <person name="Detter J.C."/>
            <person name="Bruce D."/>
            <person name="Goodwin L."/>
            <person name="Ivanova N."/>
            <person name="Mavromatis K."/>
            <person name="Pati A."/>
            <person name="Mikhailova N."/>
            <person name="Chen A."/>
            <person name="Palaniappan K."/>
            <person name="Land M."/>
            <person name="Hauser L."/>
            <person name="Chang Y.-J."/>
            <person name="Jeffries C.D."/>
            <person name="Chain P."/>
            <person name="Rohde M."/>
            <person name="Goeker M."/>
            <person name="Bristow J."/>
            <person name="Eisen J.A."/>
            <person name="Markowitz V."/>
            <person name="Hugenholtz P."/>
            <person name="Kyrpides N.C."/>
            <person name="Klenk H.-P."/>
            <person name="Lapidus A."/>
        </authorList>
    </citation>
    <scope>NUCLEOTIDE SEQUENCE [LARGE SCALE GENOMIC DNA]</scope>
    <source>
        <strain evidence="3">DSM 15894 / CECT 5975 / LMG 20990 / XIL07</strain>
    </source>
</reference>
<reference evidence="3" key="1">
    <citation type="submission" date="2009-11" db="EMBL/GenBank/DDBJ databases">
        <title>The complete chromosome of Xylanimonas cellulosilytica DSM 15894.</title>
        <authorList>
            <consortium name="US DOE Joint Genome Institute (JGI-PGF)"/>
            <person name="Lucas S."/>
            <person name="Copeland A."/>
            <person name="Lapidus A."/>
            <person name="Glavina del Rio T."/>
            <person name="Dalin E."/>
            <person name="Tice H."/>
            <person name="Bruce D."/>
            <person name="Goodwin L."/>
            <person name="Pitluck S."/>
            <person name="Kyrpides N."/>
            <person name="Mavromatis K."/>
            <person name="Ivanova N."/>
            <person name="Mikhailova N."/>
            <person name="Foster B."/>
            <person name="Clum A."/>
            <person name="Brettin T."/>
            <person name="Detter J.C."/>
            <person name="Han C."/>
            <person name="Larimer F."/>
            <person name="Land M."/>
            <person name="Hauser L."/>
            <person name="Markowitz V."/>
            <person name="Cheng J.F."/>
            <person name="Hugenholtz P."/>
            <person name="Woyke T."/>
            <person name="Wu D."/>
            <person name="Gehrich-Schroeter G."/>
            <person name="Schneider S."/>
            <person name="Pukall S.R."/>
            <person name="Klenk H.P."/>
            <person name="Eisen J.A."/>
        </authorList>
    </citation>
    <scope>NUCLEOTIDE SEQUENCE [LARGE SCALE GENOMIC DNA]</scope>
    <source>
        <strain evidence="3">DSM 15894 / CECT 5975 / LMG 20990 / XIL07</strain>
    </source>
</reference>